<organism evidence="1 2">
    <name type="scientific">Candidatus Devosia phytovorans</name>
    <dbReference type="NCBI Taxonomy" id="3121372"/>
    <lineage>
        <taxon>Bacteria</taxon>
        <taxon>Pseudomonadati</taxon>
        <taxon>Pseudomonadota</taxon>
        <taxon>Alphaproteobacteria</taxon>
        <taxon>Hyphomicrobiales</taxon>
        <taxon>Devosiaceae</taxon>
        <taxon>Devosia</taxon>
    </lineage>
</organism>
<proteinExistence type="predicted"/>
<dbReference type="EMBL" id="CP119312">
    <property type="protein sequence ID" value="WEK03338.1"/>
    <property type="molecule type" value="Genomic_DNA"/>
</dbReference>
<evidence type="ECO:0000313" key="1">
    <source>
        <dbReference type="EMBL" id="WEK03338.1"/>
    </source>
</evidence>
<evidence type="ECO:0000313" key="2">
    <source>
        <dbReference type="Proteomes" id="UP001217476"/>
    </source>
</evidence>
<dbReference type="AlphaFoldDB" id="A0AAJ6B0B0"/>
<sequence>MGQGLDAPLVCYQPYDTLKLRRDRDFQQLIEVAEFVDCVKPGETAFGGDFRGTKDKFAHRNTIGKIVVFQETMNSERPVLRSAIEPISRDKLAILVPDVAEFMECDSYVLAALAAMNASHSLQVFSLRFSSKFKKGMLDPGRLSQIELNNVQLRGAKNRGIEALQELLKGNSAECQRYIRGRLLKEVRYARREARRAEVTTARSLESAGPPVRIDHYLEYSGWVNNKTIGQMYAILDNDFANAGGVPAEVSGDLPLFERRRR</sequence>
<protein>
    <submittedName>
        <fullName evidence="1">Uncharacterized protein</fullName>
    </submittedName>
</protein>
<accession>A0AAJ6B0B0</accession>
<name>A0AAJ6B0B0_9HYPH</name>
<gene>
    <name evidence="1" type="ORF">P0Y65_14195</name>
</gene>
<reference evidence="1" key="1">
    <citation type="submission" date="2023-03" db="EMBL/GenBank/DDBJ databases">
        <title>Andean soil-derived lignocellulolytic bacterial consortium as a source of novel taxa and putative plastic-active enzymes.</title>
        <authorList>
            <person name="Diaz-Garcia L."/>
            <person name="Chuvochina M."/>
            <person name="Feuerriegel G."/>
            <person name="Bunk B."/>
            <person name="Sproer C."/>
            <person name="Streit W.R."/>
            <person name="Rodriguez L.M."/>
            <person name="Overmann J."/>
            <person name="Jimenez D.J."/>
        </authorList>
    </citation>
    <scope>NUCLEOTIDE SEQUENCE</scope>
    <source>
        <strain evidence="1">MAG 4196</strain>
    </source>
</reference>
<dbReference type="Proteomes" id="UP001217476">
    <property type="component" value="Chromosome"/>
</dbReference>